<dbReference type="InterPro" id="IPR001296">
    <property type="entry name" value="Glyco_trans_1"/>
</dbReference>
<keyword evidence="1" id="KW-0472">Membrane</keyword>
<dbReference type="PANTHER" id="PTHR46401">
    <property type="entry name" value="GLYCOSYLTRANSFERASE WBBK-RELATED"/>
    <property type="match status" value="1"/>
</dbReference>
<name>A0A1F7X2P9_9BACT</name>
<reference evidence="3 4" key="1">
    <citation type="journal article" date="2016" name="Nat. Commun.">
        <title>Thousands of microbial genomes shed light on interconnected biogeochemical processes in an aquifer system.</title>
        <authorList>
            <person name="Anantharaman K."/>
            <person name="Brown C.T."/>
            <person name="Hug L.A."/>
            <person name="Sharon I."/>
            <person name="Castelle C.J."/>
            <person name="Probst A.J."/>
            <person name="Thomas B.C."/>
            <person name="Singh A."/>
            <person name="Wilkins M.J."/>
            <person name="Karaoz U."/>
            <person name="Brodie E.L."/>
            <person name="Williams K.H."/>
            <person name="Hubbard S.S."/>
            <person name="Banfield J.F."/>
        </authorList>
    </citation>
    <scope>NUCLEOTIDE SEQUENCE [LARGE SCALE GENOMIC DNA]</scope>
</reference>
<dbReference type="Gene3D" id="3.40.50.2000">
    <property type="entry name" value="Glycogen Phosphorylase B"/>
    <property type="match status" value="1"/>
</dbReference>
<dbReference type="Pfam" id="PF00534">
    <property type="entry name" value="Glycos_transf_1"/>
    <property type="match status" value="1"/>
</dbReference>
<accession>A0A1F7X2P9</accession>
<dbReference type="SUPFAM" id="SSF53756">
    <property type="entry name" value="UDP-Glycosyltransferase/glycogen phosphorylase"/>
    <property type="match status" value="1"/>
</dbReference>
<protein>
    <recommendedName>
        <fullName evidence="2">Glycosyl transferase family 1 domain-containing protein</fullName>
    </recommendedName>
</protein>
<dbReference type="AlphaFoldDB" id="A0A1F7X2P9"/>
<evidence type="ECO:0000313" key="4">
    <source>
        <dbReference type="Proteomes" id="UP000176778"/>
    </source>
</evidence>
<dbReference type="CDD" id="cd03809">
    <property type="entry name" value="GT4_MtfB-like"/>
    <property type="match status" value="1"/>
</dbReference>
<keyword evidence="1" id="KW-1133">Transmembrane helix</keyword>
<gene>
    <name evidence="3" type="ORF">A2Y68_00175</name>
</gene>
<dbReference type="EMBL" id="MGFR01000005">
    <property type="protein sequence ID" value="OGM09374.1"/>
    <property type="molecule type" value="Genomic_DNA"/>
</dbReference>
<organism evidence="3 4">
    <name type="scientific">Candidatus Woesebacteria bacterium RBG_13_46_13</name>
    <dbReference type="NCBI Taxonomy" id="1802479"/>
    <lineage>
        <taxon>Bacteria</taxon>
        <taxon>Candidatus Woeseibacteriota</taxon>
    </lineage>
</organism>
<dbReference type="STRING" id="1802479.A2Y68_00175"/>
<evidence type="ECO:0000259" key="2">
    <source>
        <dbReference type="Pfam" id="PF00534"/>
    </source>
</evidence>
<dbReference type="Proteomes" id="UP000176778">
    <property type="component" value="Unassembled WGS sequence"/>
</dbReference>
<proteinExistence type="predicted"/>
<dbReference type="GO" id="GO:0016757">
    <property type="term" value="F:glycosyltransferase activity"/>
    <property type="evidence" value="ECO:0007669"/>
    <property type="project" value="InterPro"/>
</dbReference>
<feature type="domain" description="Glycosyl transferase family 1" evidence="2">
    <location>
        <begin position="206"/>
        <end position="367"/>
    </location>
</feature>
<evidence type="ECO:0000313" key="3">
    <source>
        <dbReference type="EMBL" id="OGM09374.1"/>
    </source>
</evidence>
<comment type="caution">
    <text evidence="3">The sequence shown here is derived from an EMBL/GenBank/DDBJ whole genome shotgun (WGS) entry which is preliminary data.</text>
</comment>
<feature type="transmembrane region" description="Helical" evidence="1">
    <location>
        <begin position="46"/>
        <end position="68"/>
    </location>
</feature>
<sequence>MVEALVKIPNNQYFIYSVSPDYPQDIFKRKNVRLINLYSKSPRNLYLLRGLISNILGNLPFNFFSFVYKMGLFPLIEFLYKISQRGLIALLGKHKLDIIFFPSLTYLSFLVDIPSVVTVYDLGHRNKPKLKEATAGGRWEYREYGLTNVSRKAYKIFVDSGTLKENLKRYYKIKTDKIVVLPYIPPSYLNIKITRNQERNILKKLNLPDSYIFYPAKFWPHKNHINLIKAVKQLKTKHIDIKLILTGSKAADYSTFEEVIKFIKNNKLEKDIIYLGYVDNEELSVIYKNATAMVMPTLLGPTNIPVYEAWTMGTPVLYSDIRGCREQLGNAGLLINPKNPKDIADGILKVYTSPKLRKDLARKGRERLKLWDNKDFERTISGVLKDFKDENATRNN</sequence>
<feature type="transmembrane region" description="Helical" evidence="1">
    <location>
        <begin position="99"/>
        <end position="122"/>
    </location>
</feature>
<evidence type="ECO:0000256" key="1">
    <source>
        <dbReference type="SAM" id="Phobius"/>
    </source>
</evidence>
<keyword evidence="1" id="KW-0812">Transmembrane</keyword>
<dbReference type="PANTHER" id="PTHR46401:SF8">
    <property type="entry name" value="BLL6006 PROTEIN"/>
    <property type="match status" value="1"/>
</dbReference>